<protein>
    <submittedName>
        <fullName evidence="5">Uncharacterized protein</fullName>
    </submittedName>
</protein>
<keyword evidence="6" id="KW-1185">Reference proteome</keyword>
<dbReference type="InterPro" id="IPR020476">
    <property type="entry name" value="Nudix_hydrolase"/>
</dbReference>
<evidence type="ECO:0000256" key="2">
    <source>
        <dbReference type="ARBA" id="ARBA00005582"/>
    </source>
</evidence>
<proteinExistence type="inferred from homology"/>
<evidence type="ECO:0000256" key="4">
    <source>
        <dbReference type="RuleBase" id="RU003476"/>
    </source>
</evidence>
<evidence type="ECO:0000313" key="6">
    <source>
        <dbReference type="Proteomes" id="UP000244384"/>
    </source>
</evidence>
<dbReference type="EMBL" id="CP026952">
    <property type="protein sequence ID" value="AWB93410.1"/>
    <property type="molecule type" value="Genomic_DNA"/>
</dbReference>
<reference evidence="6" key="1">
    <citation type="submission" date="2018-01" db="EMBL/GenBank/DDBJ databases">
        <authorList>
            <person name="Li J."/>
        </authorList>
    </citation>
    <scope>NUCLEOTIDE SEQUENCE [LARGE SCALE GENOMIC DNA]</scope>
    <source>
        <strain evidence="6">592</strain>
    </source>
</reference>
<comment type="similarity">
    <text evidence="2 4">Belongs to the Nudix hydrolase family.</text>
</comment>
<dbReference type="PANTHER" id="PTHR43046:SF16">
    <property type="entry name" value="ADP-RIBOSE PYROPHOSPHATASE YJHB-RELATED"/>
    <property type="match status" value="1"/>
</dbReference>
<evidence type="ECO:0000313" key="5">
    <source>
        <dbReference type="EMBL" id="AWB93410.1"/>
    </source>
</evidence>
<dbReference type="InterPro" id="IPR000086">
    <property type="entry name" value="NUDIX_hydrolase_dom"/>
</dbReference>
<dbReference type="PROSITE" id="PS51462">
    <property type="entry name" value="NUDIX"/>
    <property type="match status" value="1"/>
</dbReference>
<dbReference type="KEGG" id="aez:C3E78_14965"/>
<accession>A0A5F2EYW5</accession>
<organism evidence="5 6">
    <name type="scientific">Aeromicrobium chenweiae</name>
    <dbReference type="NCBI Taxonomy" id="2079793"/>
    <lineage>
        <taxon>Bacteria</taxon>
        <taxon>Bacillati</taxon>
        <taxon>Actinomycetota</taxon>
        <taxon>Actinomycetes</taxon>
        <taxon>Propionibacteriales</taxon>
        <taxon>Nocardioidaceae</taxon>
        <taxon>Aeromicrobium</taxon>
    </lineage>
</organism>
<dbReference type="AlphaFoldDB" id="A0A2S0WQ55"/>
<dbReference type="SUPFAM" id="SSF55811">
    <property type="entry name" value="Nudix"/>
    <property type="match status" value="1"/>
</dbReference>
<dbReference type="PANTHER" id="PTHR43046">
    <property type="entry name" value="GDP-MANNOSE MANNOSYL HYDROLASE"/>
    <property type="match status" value="1"/>
</dbReference>
<evidence type="ECO:0000256" key="1">
    <source>
        <dbReference type="ARBA" id="ARBA00001946"/>
    </source>
</evidence>
<dbReference type="RefSeq" id="WP_108579744.1">
    <property type="nucleotide sequence ID" value="NZ_CP026952.1"/>
</dbReference>
<dbReference type="Gene3D" id="3.90.79.10">
    <property type="entry name" value="Nucleoside Triphosphate Pyrophosphohydrolase"/>
    <property type="match status" value="1"/>
</dbReference>
<dbReference type="PROSITE" id="PS00893">
    <property type="entry name" value="NUDIX_BOX"/>
    <property type="match status" value="1"/>
</dbReference>
<name>A0A2S0WQ55_9ACTN</name>
<dbReference type="CDD" id="cd02883">
    <property type="entry name" value="NUDIX_Hydrolase"/>
    <property type="match status" value="1"/>
</dbReference>
<dbReference type="InterPro" id="IPR020084">
    <property type="entry name" value="NUDIX_hydrolase_CS"/>
</dbReference>
<dbReference type="Proteomes" id="UP000244384">
    <property type="component" value="Chromosome"/>
</dbReference>
<dbReference type="Pfam" id="PF00293">
    <property type="entry name" value="NUDIX"/>
    <property type="match status" value="1"/>
</dbReference>
<accession>A0A2S0WQ55</accession>
<dbReference type="GO" id="GO:0016787">
    <property type="term" value="F:hydrolase activity"/>
    <property type="evidence" value="ECO:0007669"/>
    <property type="project" value="UniProtKB-KW"/>
</dbReference>
<keyword evidence="3 4" id="KW-0378">Hydrolase</keyword>
<gene>
    <name evidence="5" type="ORF">C3E78_14965</name>
</gene>
<comment type="cofactor">
    <cofactor evidence="1">
        <name>Mg(2+)</name>
        <dbReference type="ChEBI" id="CHEBI:18420"/>
    </cofactor>
</comment>
<dbReference type="OrthoDB" id="9804442at2"/>
<sequence length="153" mass="16317">MPEPSRTQRLGAYAVVLHEGRILLTRISSVGYPAGSWTLPGGGVDHGESPHDAVVRELHEETGLVALSSRLVDVHDTHVVALGRGDQYEDYHGVHLLYAVEVDTTIEPHVVEVGGTTDVAAWIPIDQVGSAVGPVLPMVVHALEHAAQFARGV</sequence>
<dbReference type="InterPro" id="IPR015797">
    <property type="entry name" value="NUDIX_hydrolase-like_dom_sf"/>
</dbReference>
<evidence type="ECO:0000256" key="3">
    <source>
        <dbReference type="ARBA" id="ARBA00022801"/>
    </source>
</evidence>
<dbReference type="PRINTS" id="PR00502">
    <property type="entry name" value="NUDIXFAMILY"/>
</dbReference>